<dbReference type="Proteomes" id="UP000013487">
    <property type="component" value="Unassembled WGS sequence"/>
</dbReference>
<name>A0AAN4HH05_BACTU</name>
<dbReference type="NCBIfam" id="TIGR02413">
    <property type="entry name" value="Bac_small_yrzI"/>
    <property type="match status" value="1"/>
</dbReference>
<dbReference type="RefSeq" id="WP_021036141.1">
    <property type="nucleotide sequence ID" value="NZ_ARXZ02000009.1"/>
</dbReference>
<reference evidence="1 2" key="1">
    <citation type="journal article" date="2013" name="Genome Announc.">
        <title>Draft Genome Sequence of Bacillus thuringiensis var. thuringiensis Strain T01-328, a Brazilian Isolate That Produces a Soluble Pesticide Protein, Cry1Ia.</title>
        <authorList>
            <person name="Varani A.M."/>
            <person name="Lemos M.V."/>
            <person name="Fernandes C.C."/>
            <person name="Lemos E.G."/>
            <person name="Alves E.C."/>
            <person name="Desiderio J.A."/>
        </authorList>
    </citation>
    <scope>NUCLEOTIDE SEQUENCE [LARGE SCALE GENOMIC DNA]</scope>
    <source>
        <strain evidence="1 2">T01-328</strain>
    </source>
</reference>
<evidence type="ECO:0000313" key="2">
    <source>
        <dbReference type="Proteomes" id="UP000013487"/>
    </source>
</evidence>
<dbReference type="AlphaFoldDB" id="A0AAN4HH05"/>
<accession>A0AAN4HH05</accession>
<dbReference type="Pfam" id="PF09501">
    <property type="entry name" value="Bac_small_YrzI"/>
    <property type="match status" value="1"/>
</dbReference>
<comment type="caution">
    <text evidence="1">The sequence shown here is derived from an EMBL/GenBank/DDBJ whole genome shotgun (WGS) entry which is preliminary data.</text>
</comment>
<evidence type="ECO:0008006" key="3">
    <source>
        <dbReference type="Google" id="ProtNLM"/>
    </source>
</evidence>
<organism evidence="1 2">
    <name type="scientific">Bacillus thuringiensis T01-328</name>
    <dbReference type="NCBI Taxonomy" id="1324966"/>
    <lineage>
        <taxon>Bacteria</taxon>
        <taxon>Bacillati</taxon>
        <taxon>Bacillota</taxon>
        <taxon>Bacilli</taxon>
        <taxon>Bacillales</taxon>
        <taxon>Bacillaceae</taxon>
        <taxon>Bacillus</taxon>
        <taxon>Bacillus cereus group</taxon>
    </lineage>
</organism>
<dbReference type="EMBL" id="ARXZ02000009">
    <property type="protein sequence ID" value="ERH99502.1"/>
    <property type="molecule type" value="Genomic_DNA"/>
</dbReference>
<proteinExistence type="predicted"/>
<dbReference type="InterPro" id="IPR012655">
    <property type="entry name" value="YrzI"/>
</dbReference>
<gene>
    <name evidence="1" type="ORF">BTCBT_004486</name>
</gene>
<sequence length="50" mass="5920">MKFKAFFLTITIQKRKLSQKEILREQHIQSIMDEVKELKSLIKGSLSNEI</sequence>
<protein>
    <recommendedName>
        <fullName evidence="3">YrzI family small protein</fullName>
    </recommendedName>
</protein>
<evidence type="ECO:0000313" key="1">
    <source>
        <dbReference type="EMBL" id="ERH99502.1"/>
    </source>
</evidence>